<feature type="transmembrane region" description="Helical" evidence="1">
    <location>
        <begin position="105"/>
        <end position="124"/>
    </location>
</feature>
<keyword evidence="3" id="KW-1185">Reference proteome</keyword>
<dbReference type="InParanoid" id="A0A1C4ZXY0"/>
<dbReference type="Proteomes" id="UP000198253">
    <property type="component" value="Chromosome I"/>
</dbReference>
<dbReference type="RefSeq" id="WP_088984560.1">
    <property type="nucleotide sequence ID" value="NZ_LT607413.1"/>
</dbReference>
<reference evidence="3" key="1">
    <citation type="submission" date="2016-06" db="EMBL/GenBank/DDBJ databases">
        <authorList>
            <person name="Varghese N."/>
            <person name="Submissions Spin"/>
        </authorList>
    </citation>
    <scope>NUCLEOTIDE SEQUENCE [LARGE SCALE GENOMIC DNA]</scope>
    <source>
        <strain evidence="3">DSM 43816</strain>
    </source>
</reference>
<gene>
    <name evidence="2" type="ORF">GA0070618_5951</name>
</gene>
<sequence>MSTVASTRRQFGDGPLSRIAARVHILLVVEALLLATSLPGLVPLVLLSRDASNLPLVAACAVPLGPAVSAALHTLHHQRPDVTDLRPATVFWRGYRANLGPVLRVWLPTLAWLTVVAVNLAHLSDAGVPGWWAVLLVVVAGVVVLAGTNALVITTLFVFRTRDVVRLALYFLVRAPQVALGHAALLAAVAAVTAVTSEAVVALAGALMVLALRHIAAPMTGIIRKEWTA</sequence>
<feature type="transmembrane region" description="Helical" evidence="1">
    <location>
        <begin position="54"/>
        <end position="75"/>
    </location>
</feature>
<evidence type="ECO:0000313" key="2">
    <source>
        <dbReference type="EMBL" id="SCF37711.1"/>
    </source>
</evidence>
<evidence type="ECO:0008006" key="4">
    <source>
        <dbReference type="Google" id="ProtNLM"/>
    </source>
</evidence>
<proteinExistence type="predicted"/>
<keyword evidence="1" id="KW-0472">Membrane</keyword>
<dbReference type="EMBL" id="LT607413">
    <property type="protein sequence ID" value="SCF37711.1"/>
    <property type="molecule type" value="Genomic_DNA"/>
</dbReference>
<name>A0A1C4ZXY0_MICEC</name>
<keyword evidence="1" id="KW-0812">Transmembrane</keyword>
<dbReference type="AlphaFoldDB" id="A0A1C4ZXY0"/>
<evidence type="ECO:0000313" key="3">
    <source>
        <dbReference type="Proteomes" id="UP000198253"/>
    </source>
</evidence>
<evidence type="ECO:0000256" key="1">
    <source>
        <dbReference type="SAM" id="Phobius"/>
    </source>
</evidence>
<keyword evidence="1" id="KW-1133">Transmembrane helix</keyword>
<dbReference type="OrthoDB" id="4211860at2"/>
<accession>A0A1C4ZXY0</accession>
<feature type="transmembrane region" description="Helical" evidence="1">
    <location>
        <begin position="171"/>
        <end position="193"/>
    </location>
</feature>
<organism evidence="2 3">
    <name type="scientific">Micromonospora echinospora</name>
    <name type="common">Micromonospora purpurea</name>
    <dbReference type="NCBI Taxonomy" id="1877"/>
    <lineage>
        <taxon>Bacteria</taxon>
        <taxon>Bacillati</taxon>
        <taxon>Actinomycetota</taxon>
        <taxon>Actinomycetes</taxon>
        <taxon>Micromonosporales</taxon>
        <taxon>Micromonosporaceae</taxon>
        <taxon>Micromonospora</taxon>
    </lineage>
</organism>
<protein>
    <recommendedName>
        <fullName evidence="4">DUF624 domain-containing protein</fullName>
    </recommendedName>
</protein>
<feature type="transmembrane region" description="Helical" evidence="1">
    <location>
        <begin position="199"/>
        <end position="216"/>
    </location>
</feature>
<feature type="transmembrane region" description="Helical" evidence="1">
    <location>
        <begin position="130"/>
        <end position="159"/>
    </location>
</feature>
<feature type="transmembrane region" description="Helical" evidence="1">
    <location>
        <begin position="21"/>
        <end position="42"/>
    </location>
</feature>